<gene>
    <name evidence="7" type="ORF">FO442_09100</name>
</gene>
<dbReference type="InterPro" id="IPR005151">
    <property type="entry name" value="Tail-specific_protease"/>
</dbReference>
<evidence type="ECO:0000259" key="6">
    <source>
        <dbReference type="PROSITE" id="PS50106"/>
    </source>
</evidence>
<dbReference type="Gene3D" id="3.90.226.10">
    <property type="entry name" value="2-enoyl-CoA Hydratase, Chain A, domain 1"/>
    <property type="match status" value="1"/>
</dbReference>
<dbReference type="Pfam" id="PF17804">
    <property type="entry name" value="TSP_NTD"/>
    <property type="match status" value="1"/>
</dbReference>
<dbReference type="InterPro" id="IPR004447">
    <property type="entry name" value="Peptidase_S41A"/>
</dbReference>
<dbReference type="OrthoDB" id="9812068at2"/>
<accession>A0A556MY38</accession>
<evidence type="ECO:0000313" key="7">
    <source>
        <dbReference type="EMBL" id="TSJ44748.1"/>
    </source>
</evidence>
<proteinExistence type="inferred from homology"/>
<evidence type="ECO:0000256" key="3">
    <source>
        <dbReference type="ARBA" id="ARBA00022801"/>
    </source>
</evidence>
<evidence type="ECO:0000256" key="5">
    <source>
        <dbReference type="SAM" id="SignalP"/>
    </source>
</evidence>
<dbReference type="InterPro" id="IPR001478">
    <property type="entry name" value="PDZ"/>
</dbReference>
<feature type="signal peptide" evidence="5">
    <location>
        <begin position="1"/>
        <end position="22"/>
    </location>
</feature>
<keyword evidence="2" id="KW-0645">Protease</keyword>
<evidence type="ECO:0000256" key="1">
    <source>
        <dbReference type="ARBA" id="ARBA00009179"/>
    </source>
</evidence>
<evidence type="ECO:0000313" key="8">
    <source>
        <dbReference type="Proteomes" id="UP000316008"/>
    </source>
</evidence>
<dbReference type="InterPro" id="IPR029045">
    <property type="entry name" value="ClpP/crotonase-like_dom_sf"/>
</dbReference>
<organism evidence="7 8">
    <name type="scientific">Fluviicola chungangensis</name>
    <dbReference type="NCBI Taxonomy" id="2597671"/>
    <lineage>
        <taxon>Bacteria</taxon>
        <taxon>Pseudomonadati</taxon>
        <taxon>Bacteroidota</taxon>
        <taxon>Flavobacteriia</taxon>
        <taxon>Flavobacteriales</taxon>
        <taxon>Crocinitomicaceae</taxon>
        <taxon>Fluviicola</taxon>
    </lineage>
</organism>
<dbReference type="PANTHER" id="PTHR32060:SF22">
    <property type="entry name" value="CARBOXYL-TERMINAL-PROCESSING PEPTIDASE 3, CHLOROPLASTIC"/>
    <property type="match status" value="1"/>
</dbReference>
<dbReference type="Gene3D" id="2.30.42.10">
    <property type="match status" value="1"/>
</dbReference>
<sequence>MRLRSLLTITLLSLLLAFQSVAGEPDSLSVSVRLLVKKIQNKHVKPRPIDAEFGNQVHDYFYSFMDSKKEILLSDDLAYLKKLSSKLNEDIDNGKQDYFSEFYRIFTERSKQIQAIQKGYLSKPVVLNSTKKYDPKMRDQLTSENYKVFWENNLCLAVFSEIVAMHPKDAKVLLKDSLTQFEKKARIKIETRYSNFFEMVQGKKGMQEMYLNAIAMSFDPHSLYFSPSQKAGFVEELSTQKEKFGISYGLDEQNRVILTEILPGSSAWLSNELVTGDQILGVRFNWNSTTWLEVKSGISGLKELSEAFKNFQGREITLRIKDQDGKEEQVDLQKTLVYNDNDNIKNALMTGQNKIGYISLPDFYTNHTASFTEQGCANDMAKCILKLKKDGIEGLILDLRGNGGGSLYEAIALSGIFIDYGPILATSDNTGEVTVLKDINRGFIYDGPLMVLIDAGSASASEIVAAVLQDYKKAIIVGVPSFGKATSQVVYPLDPLVGDFSALQENPDYGYANITGGFLYRVNGKSNQGIGVIPDIELGKTSFDTIEERERVYKNALVPGAIDKKMVYTPSSVDLPVDQLKTFSIRQRTEEIYLNYYHMLDSIGKDYTENQIRSLDMTAYWNESLKAAAVMERFKTWRNTTNWNYQVRSNSFDQTVYDKNPILKKYFEDFTTHLKGDIELFEALGIMNEWLQLIN</sequence>
<dbReference type="PANTHER" id="PTHR32060">
    <property type="entry name" value="TAIL-SPECIFIC PROTEASE"/>
    <property type="match status" value="1"/>
</dbReference>
<dbReference type="GO" id="GO:0007165">
    <property type="term" value="P:signal transduction"/>
    <property type="evidence" value="ECO:0007669"/>
    <property type="project" value="TreeGrafter"/>
</dbReference>
<comment type="similarity">
    <text evidence="1">Belongs to the peptidase S41A family.</text>
</comment>
<name>A0A556MY38_9FLAO</name>
<dbReference type="Proteomes" id="UP000316008">
    <property type="component" value="Unassembled WGS sequence"/>
</dbReference>
<dbReference type="InterPro" id="IPR036034">
    <property type="entry name" value="PDZ_sf"/>
</dbReference>
<dbReference type="AlphaFoldDB" id="A0A556MY38"/>
<keyword evidence="5" id="KW-0732">Signal</keyword>
<dbReference type="RefSeq" id="WP_144332862.1">
    <property type="nucleotide sequence ID" value="NZ_VLPL01000004.1"/>
</dbReference>
<dbReference type="GO" id="GO:0008236">
    <property type="term" value="F:serine-type peptidase activity"/>
    <property type="evidence" value="ECO:0007669"/>
    <property type="project" value="UniProtKB-KW"/>
</dbReference>
<dbReference type="GO" id="GO:0030288">
    <property type="term" value="C:outer membrane-bounded periplasmic space"/>
    <property type="evidence" value="ECO:0007669"/>
    <property type="project" value="TreeGrafter"/>
</dbReference>
<keyword evidence="8" id="KW-1185">Reference proteome</keyword>
<dbReference type="CDD" id="cd07560">
    <property type="entry name" value="Peptidase_S41_CPP"/>
    <property type="match status" value="1"/>
</dbReference>
<feature type="domain" description="PDZ" evidence="6">
    <location>
        <begin position="236"/>
        <end position="282"/>
    </location>
</feature>
<dbReference type="PROSITE" id="PS50106">
    <property type="entry name" value="PDZ"/>
    <property type="match status" value="1"/>
</dbReference>
<keyword evidence="3" id="KW-0378">Hydrolase</keyword>
<feature type="chain" id="PRO_5022095090" description="PDZ domain-containing protein" evidence="5">
    <location>
        <begin position="23"/>
        <end position="695"/>
    </location>
</feature>
<evidence type="ECO:0000256" key="4">
    <source>
        <dbReference type="ARBA" id="ARBA00022825"/>
    </source>
</evidence>
<keyword evidence="4" id="KW-0720">Serine protease</keyword>
<dbReference type="EMBL" id="VLPL01000004">
    <property type="protein sequence ID" value="TSJ44748.1"/>
    <property type="molecule type" value="Genomic_DNA"/>
</dbReference>
<dbReference type="InterPro" id="IPR040573">
    <property type="entry name" value="TSP_N"/>
</dbReference>
<comment type="caution">
    <text evidence="7">The sequence shown here is derived from an EMBL/GenBank/DDBJ whole genome shotgun (WGS) entry which is preliminary data.</text>
</comment>
<dbReference type="GO" id="GO:0004175">
    <property type="term" value="F:endopeptidase activity"/>
    <property type="evidence" value="ECO:0007669"/>
    <property type="project" value="TreeGrafter"/>
</dbReference>
<protein>
    <recommendedName>
        <fullName evidence="6">PDZ domain-containing protein</fullName>
    </recommendedName>
</protein>
<dbReference type="GO" id="GO:0006508">
    <property type="term" value="P:proteolysis"/>
    <property type="evidence" value="ECO:0007669"/>
    <property type="project" value="UniProtKB-KW"/>
</dbReference>
<dbReference type="Pfam" id="PF03572">
    <property type="entry name" value="Peptidase_S41"/>
    <property type="match status" value="1"/>
</dbReference>
<reference evidence="7 8" key="1">
    <citation type="submission" date="2019-07" db="EMBL/GenBank/DDBJ databases">
        <authorList>
            <person name="Huq M.A."/>
        </authorList>
    </citation>
    <scope>NUCLEOTIDE SEQUENCE [LARGE SCALE GENOMIC DNA]</scope>
    <source>
        <strain evidence="7 8">MAH-3</strain>
    </source>
</reference>
<dbReference type="SUPFAM" id="SSF52096">
    <property type="entry name" value="ClpP/crotonase"/>
    <property type="match status" value="1"/>
</dbReference>
<dbReference type="SMART" id="SM00245">
    <property type="entry name" value="TSPc"/>
    <property type="match status" value="1"/>
</dbReference>
<evidence type="ECO:0000256" key="2">
    <source>
        <dbReference type="ARBA" id="ARBA00022670"/>
    </source>
</evidence>